<dbReference type="InterPro" id="IPR007173">
    <property type="entry name" value="ALO_C"/>
</dbReference>
<proteinExistence type="predicted"/>
<dbReference type="InterPro" id="IPR016167">
    <property type="entry name" value="FAD-bd_PCMH_sub1"/>
</dbReference>
<dbReference type="Gene3D" id="3.30.43.10">
    <property type="entry name" value="Uridine Diphospho-n-acetylenolpyruvylglucosamine Reductase, domain 2"/>
    <property type="match status" value="1"/>
</dbReference>
<dbReference type="PANTHER" id="PTHR43762:SF1">
    <property type="entry name" value="D-ARABINONO-1,4-LACTONE OXIDASE"/>
    <property type="match status" value="1"/>
</dbReference>
<dbReference type="Pfam" id="PF04030">
    <property type="entry name" value="ALO"/>
    <property type="match status" value="1"/>
</dbReference>
<gene>
    <name evidence="3" type="ORF">PsYK624_100140</name>
</gene>
<evidence type="ECO:0000313" key="4">
    <source>
        <dbReference type="Proteomes" id="UP000703269"/>
    </source>
</evidence>
<comment type="caution">
    <text evidence="3">The sequence shown here is derived from an EMBL/GenBank/DDBJ whole genome shotgun (WGS) entry which is preliminary data.</text>
</comment>
<evidence type="ECO:0000259" key="2">
    <source>
        <dbReference type="PROSITE" id="PS51387"/>
    </source>
</evidence>
<dbReference type="Proteomes" id="UP000703269">
    <property type="component" value="Unassembled WGS sequence"/>
</dbReference>
<dbReference type="InterPro" id="IPR016169">
    <property type="entry name" value="FAD-bd_PCMH_sub2"/>
</dbReference>
<dbReference type="PANTHER" id="PTHR43762">
    <property type="entry name" value="L-GULONOLACTONE OXIDASE"/>
    <property type="match status" value="1"/>
</dbReference>
<protein>
    <submittedName>
        <fullName evidence="3">FAD-binding domain-containing protein</fullName>
    </submittedName>
</protein>
<dbReference type="EMBL" id="BPQB01000035">
    <property type="protein sequence ID" value="GJE93850.1"/>
    <property type="molecule type" value="Genomic_DNA"/>
</dbReference>
<dbReference type="InterPro" id="IPR016166">
    <property type="entry name" value="FAD-bd_PCMH"/>
</dbReference>
<dbReference type="OrthoDB" id="610608at2759"/>
<keyword evidence="4" id="KW-1185">Reference proteome</keyword>
<dbReference type="SUPFAM" id="SSF56176">
    <property type="entry name" value="FAD-binding/transporter-associated domain-like"/>
    <property type="match status" value="1"/>
</dbReference>
<reference evidence="3 4" key="1">
    <citation type="submission" date="2021-08" db="EMBL/GenBank/DDBJ databases">
        <title>Draft Genome Sequence of Phanerochaete sordida strain YK-624.</title>
        <authorList>
            <person name="Mori T."/>
            <person name="Dohra H."/>
            <person name="Suzuki T."/>
            <person name="Kawagishi H."/>
            <person name="Hirai H."/>
        </authorList>
    </citation>
    <scope>NUCLEOTIDE SEQUENCE [LARGE SCALE GENOMIC DNA]</scope>
    <source>
        <strain evidence="3 4">YK-624</strain>
    </source>
</reference>
<dbReference type="GO" id="GO:0003885">
    <property type="term" value="F:D-arabinono-1,4-lactone oxidase activity"/>
    <property type="evidence" value="ECO:0007669"/>
    <property type="project" value="InterPro"/>
</dbReference>
<dbReference type="GO" id="GO:0071949">
    <property type="term" value="F:FAD binding"/>
    <property type="evidence" value="ECO:0007669"/>
    <property type="project" value="InterPro"/>
</dbReference>
<sequence length="692" mass="77841">MLHNDHTNGNGHAEEILTYNRLKQQLEVQYQHDQRLKPLLDLLAAVEAPEVDYYSPEVQGIIDEMRAQNAVAAPAAAKPEYKVIPFFKKVQEDIEHVETKVETFVDHVEGKVETHIETVEEKLWGAPTVTLAEIGDPTVEQVLGMDDFKNWGQNVTFRASHQLVVRSVEGVRKVVKWAAAKGKRVRVAGFRHSWSEVFGRNGDVLIMFLPFDTLVTLPYQNPPEDWKTELSGITPVASVAGRTAPAGHAFFQIMAGTTNEQFREWCFAHKTHCLPFNVIMVEVTFGGTNAPICHGSSLSSTTLSDLVVAVEYVDAHGELRVVDDPAELRAASGAFGLLGVVVALTLQLENMGVTDMMPVKVPMPLAIPPPPGFELPQEVRQMITEKKITEAQFAEAQKEFERRCETDYYLEWFWFPYQDDCWVNTWSKRPATDKDVNLQAYPGDGLLDGVKSQQIQETLAETLVNFLPFIALPGRLQAFLFGAAGLLALPSITDPAQAIRTLQSEAEHFRRGIQNFRCWDTEWEIPVPTVNGKPKYELIQRAWWDGIAAMYSRGDAPVRVALEMRLTGGSDVLLAPQRGNAATCSIEVLTTLVTPPEQWASFMQTVADRWTGYDVRDERGRVLHARPHWAKQWKGLTVRGKPVEQYLKEDAYVEAFAEFRQVFKGIVERNHATVEETLKVFGNDLMVKLIFE</sequence>
<dbReference type="InterPro" id="IPR036318">
    <property type="entry name" value="FAD-bd_PCMH-like_sf"/>
</dbReference>
<evidence type="ECO:0000313" key="3">
    <source>
        <dbReference type="EMBL" id="GJE93850.1"/>
    </source>
</evidence>
<dbReference type="GO" id="GO:0016020">
    <property type="term" value="C:membrane"/>
    <property type="evidence" value="ECO:0007669"/>
    <property type="project" value="InterPro"/>
</dbReference>
<dbReference type="AlphaFoldDB" id="A0A9P3LG19"/>
<dbReference type="PROSITE" id="PS51387">
    <property type="entry name" value="FAD_PCMH"/>
    <property type="match status" value="1"/>
</dbReference>
<feature type="domain" description="FAD-binding PCMH-type" evidence="2">
    <location>
        <begin position="155"/>
        <end position="351"/>
    </location>
</feature>
<name>A0A9P3LG19_9APHY</name>
<evidence type="ECO:0000256" key="1">
    <source>
        <dbReference type="ARBA" id="ARBA00023002"/>
    </source>
</evidence>
<accession>A0A9P3LG19</accession>
<keyword evidence="1" id="KW-0560">Oxidoreductase</keyword>
<organism evidence="3 4">
    <name type="scientific">Phanerochaete sordida</name>
    <dbReference type="NCBI Taxonomy" id="48140"/>
    <lineage>
        <taxon>Eukaryota</taxon>
        <taxon>Fungi</taxon>
        <taxon>Dikarya</taxon>
        <taxon>Basidiomycota</taxon>
        <taxon>Agaricomycotina</taxon>
        <taxon>Agaricomycetes</taxon>
        <taxon>Polyporales</taxon>
        <taxon>Phanerochaetaceae</taxon>
        <taxon>Phanerochaete</taxon>
    </lineage>
</organism>
<dbReference type="InterPro" id="IPR010031">
    <property type="entry name" value="FAD_lactone_oxidase-like"/>
</dbReference>
<dbReference type="GO" id="GO:0005739">
    <property type="term" value="C:mitochondrion"/>
    <property type="evidence" value="ECO:0007669"/>
    <property type="project" value="TreeGrafter"/>
</dbReference>
<dbReference type="Gene3D" id="3.30.465.10">
    <property type="match status" value="1"/>
</dbReference>